<organism evidence="1 2">
    <name type="scientific">Acaulospora morrowiae</name>
    <dbReference type="NCBI Taxonomy" id="94023"/>
    <lineage>
        <taxon>Eukaryota</taxon>
        <taxon>Fungi</taxon>
        <taxon>Fungi incertae sedis</taxon>
        <taxon>Mucoromycota</taxon>
        <taxon>Glomeromycotina</taxon>
        <taxon>Glomeromycetes</taxon>
        <taxon>Diversisporales</taxon>
        <taxon>Acaulosporaceae</taxon>
        <taxon>Acaulospora</taxon>
    </lineage>
</organism>
<proteinExistence type="predicted"/>
<reference evidence="1" key="1">
    <citation type="submission" date="2021-06" db="EMBL/GenBank/DDBJ databases">
        <authorList>
            <person name="Kallberg Y."/>
            <person name="Tangrot J."/>
            <person name="Rosling A."/>
        </authorList>
    </citation>
    <scope>NUCLEOTIDE SEQUENCE</scope>
    <source>
        <strain evidence="1">CL551</strain>
    </source>
</reference>
<dbReference type="PANTHER" id="PTHR11510">
    <property type="entry name" value="MYO-INOSITOL-1 PHOSPHATE SYNTHASE"/>
    <property type="match status" value="1"/>
</dbReference>
<dbReference type="GO" id="GO:0008654">
    <property type="term" value="P:phospholipid biosynthetic process"/>
    <property type="evidence" value="ECO:0007669"/>
    <property type="project" value="InterPro"/>
</dbReference>
<keyword evidence="2" id="KW-1185">Reference proteome</keyword>
<dbReference type="OrthoDB" id="2887at2759"/>
<comment type="caution">
    <text evidence="1">The sequence shown here is derived from an EMBL/GenBank/DDBJ whole genome shotgun (WGS) entry which is preliminary data.</text>
</comment>
<dbReference type="AlphaFoldDB" id="A0A9N9J912"/>
<protein>
    <submittedName>
        <fullName evidence="1">11201_t:CDS:1</fullName>
    </submittedName>
</protein>
<evidence type="ECO:0000313" key="1">
    <source>
        <dbReference type="EMBL" id="CAG8770822.1"/>
    </source>
</evidence>
<name>A0A9N9J912_9GLOM</name>
<gene>
    <name evidence="1" type="ORF">AMORRO_LOCUS16572</name>
</gene>
<dbReference type="Proteomes" id="UP000789342">
    <property type="component" value="Unassembled WGS sequence"/>
</dbReference>
<dbReference type="GO" id="GO:0004512">
    <property type="term" value="F:inositol-3-phosphate synthase activity"/>
    <property type="evidence" value="ECO:0007669"/>
    <property type="project" value="InterPro"/>
</dbReference>
<evidence type="ECO:0000313" key="2">
    <source>
        <dbReference type="Proteomes" id="UP000789342"/>
    </source>
</evidence>
<sequence>MPPHSSSYDNFTSESPVALKVVSPNVRYTDSHIFADYVYNNVTVTKSDIDGTLEVVPTETKYQFKTELKIPKVGLMMVGWG</sequence>
<dbReference type="InterPro" id="IPR036291">
    <property type="entry name" value="NAD(P)-bd_dom_sf"/>
</dbReference>
<dbReference type="Gene3D" id="3.40.50.720">
    <property type="entry name" value="NAD(P)-binding Rossmann-like Domain"/>
    <property type="match status" value="1"/>
</dbReference>
<dbReference type="EMBL" id="CAJVPV010046418">
    <property type="protein sequence ID" value="CAG8770822.1"/>
    <property type="molecule type" value="Genomic_DNA"/>
</dbReference>
<dbReference type="SUPFAM" id="SSF51735">
    <property type="entry name" value="NAD(P)-binding Rossmann-fold domains"/>
    <property type="match status" value="1"/>
</dbReference>
<accession>A0A9N9J912</accession>
<dbReference type="InterPro" id="IPR002587">
    <property type="entry name" value="Myo-inos-1-P_Synthase"/>
</dbReference>
<feature type="non-terminal residue" evidence="1">
    <location>
        <position position="81"/>
    </location>
</feature>
<dbReference type="GO" id="GO:0006021">
    <property type="term" value="P:inositol biosynthetic process"/>
    <property type="evidence" value="ECO:0007669"/>
    <property type="project" value="InterPro"/>
</dbReference>